<dbReference type="PANTHER" id="PTHR32552:SF81">
    <property type="entry name" value="TONB-DEPENDENT OUTER MEMBRANE RECEPTOR"/>
    <property type="match status" value="1"/>
</dbReference>
<keyword evidence="4" id="KW-0410">Iron transport</keyword>
<evidence type="ECO:0000256" key="11">
    <source>
        <dbReference type="ARBA" id="ARBA00023237"/>
    </source>
</evidence>
<keyword evidence="10 12" id="KW-0472">Membrane</keyword>
<dbReference type="Gene3D" id="2.40.170.20">
    <property type="entry name" value="TonB-dependent receptor, beta-barrel domain"/>
    <property type="match status" value="3"/>
</dbReference>
<dbReference type="GO" id="GO:0006826">
    <property type="term" value="P:iron ion transport"/>
    <property type="evidence" value="ECO:0007669"/>
    <property type="project" value="UniProtKB-KW"/>
</dbReference>
<keyword evidence="15" id="KW-0675">Receptor</keyword>
<keyword evidence="5 12" id="KW-0812">Transmembrane</keyword>
<dbReference type="AlphaFoldDB" id="A0A0U2IWK6"/>
<feature type="signal peptide" evidence="13">
    <location>
        <begin position="1"/>
        <end position="25"/>
    </location>
</feature>
<dbReference type="InterPro" id="IPR036942">
    <property type="entry name" value="Beta-barrel_TonB_sf"/>
</dbReference>
<evidence type="ECO:0000256" key="12">
    <source>
        <dbReference type="PROSITE-ProRule" id="PRU01360"/>
    </source>
</evidence>
<evidence type="ECO:0000259" key="14">
    <source>
        <dbReference type="Pfam" id="PF07715"/>
    </source>
</evidence>
<evidence type="ECO:0000256" key="13">
    <source>
        <dbReference type="SAM" id="SignalP"/>
    </source>
</evidence>
<evidence type="ECO:0000256" key="5">
    <source>
        <dbReference type="ARBA" id="ARBA00022692"/>
    </source>
</evidence>
<keyword evidence="7" id="KW-0408">Iron</keyword>
<organism evidence="15">
    <name type="scientific">uncultured bacterium EIL80E09</name>
    <dbReference type="NCBI Taxonomy" id="1768207"/>
    <lineage>
        <taxon>Bacteria</taxon>
        <taxon>environmental samples</taxon>
    </lineage>
</organism>
<reference evidence="15" key="1">
    <citation type="journal article" date="2016" name="ISME J.">
        <title>Functional metagenomic screen reveals new and diverse microbial rhodopsins.</title>
        <authorList>
            <person name="Pushkarev A."/>
            <person name="Beja O."/>
        </authorList>
    </citation>
    <scope>NUCLEOTIDE SEQUENCE</scope>
</reference>
<evidence type="ECO:0000256" key="7">
    <source>
        <dbReference type="ARBA" id="ARBA00023004"/>
    </source>
</evidence>
<dbReference type="SUPFAM" id="SSF56935">
    <property type="entry name" value="Porins"/>
    <property type="match status" value="1"/>
</dbReference>
<dbReference type="InterPro" id="IPR012910">
    <property type="entry name" value="Plug_dom"/>
</dbReference>
<accession>A0A0U2IWK6</accession>
<evidence type="ECO:0000256" key="8">
    <source>
        <dbReference type="ARBA" id="ARBA00023065"/>
    </source>
</evidence>
<dbReference type="PROSITE" id="PS01156">
    <property type="entry name" value="TONB_DEPENDENT_REC_2"/>
    <property type="match status" value="1"/>
</dbReference>
<sequence>MDNFKRIAFAFLATAVFTSFNDATAQEVEVEEVVVTATRREESLQDVALSAQALTSDDLDAQQVTEMYDLGELTPGITFSPAIGSGYFIGIRGSATEAIGASSVGSVQTAVNGHVINSGAFADMGFLDAERIEILAGPQGTLYGRNVTGGLINVISARPTGDTSGYAKMQYGNLGQTRLSSAINLPVTDNVAARVAYSSYVQDGTVSNLNLGTDLDDRDSDAMRLSLDFDLGDGQVLQVTHEEHNFDDSRLNWANRYCQRDSFLGCNPTVRGTPNTSAHPAGTLAASFGTLTFMQPSKMTDTYAGAPFAADLDDIYLDFDPRRVGTTTHSTVEWINSMDNGDLKVKATYGTRDYNHIDDNDKSVGTVTFNTVVGIPFSADLEYDCWGVQTRSTPTNMECSTTEEERQQFEVNWISDNDGPLNYTLGAYMHSRKYMNDYKVQTEGYVMNGDFRQHPYSDLLFQGALDGYGGYLFWANLGGILSANLGAGLDAGTAVANTIQTIMQLNSLGLNADGSPNAIGPGYMQNILPPELRGLINSEHGDAESTSFFGEVYYDLNDTTKLTVGLRYDENDNYFQLMNTLGDASASGAAAAQCAKANGGVLVRSLSCGYAGGDAANDATTGKISIQKALSDDVMVYALYATGNKPGGNSPNESGDVLPYNATDSSNIEFGLRSTLAGGRVLMNATLFQHTNDDAHNSMIYGTSAITNSIDYVHTGLEIQSKFLLSENTSIDFNAFALDSEIGDESLYDPANPFGLSTGQNFGVATDAAGLDQLVGLPAGAGFGAQIYGLLGAAAPFCNFALFAEGVVGKCQGVFVVNPGLLAVPGFAQIARQDLKGNRMPATRELDYNISLNHMMMTDGGALDMRLTMSKKGDMYADLFNSDRGLVPEQTYFDLLTTYRPNNGNWYTGFYIKNIDDSRHLIGIDRGSEVEGSVLNATIGAPRTYGVNFGINF</sequence>
<proteinExistence type="inferred from homology"/>
<evidence type="ECO:0000256" key="4">
    <source>
        <dbReference type="ARBA" id="ARBA00022496"/>
    </source>
</evidence>
<protein>
    <submittedName>
        <fullName evidence="15">Putative TonB-dependent receptor</fullName>
    </submittedName>
</protein>
<keyword evidence="8" id="KW-0406">Ion transport</keyword>
<evidence type="ECO:0000256" key="10">
    <source>
        <dbReference type="ARBA" id="ARBA00023136"/>
    </source>
</evidence>
<evidence type="ECO:0000256" key="6">
    <source>
        <dbReference type="ARBA" id="ARBA00022729"/>
    </source>
</evidence>
<keyword evidence="2 12" id="KW-0813">Transport</keyword>
<evidence type="ECO:0000256" key="2">
    <source>
        <dbReference type="ARBA" id="ARBA00022448"/>
    </source>
</evidence>
<name>A0A0U2IWK6_9BACT</name>
<dbReference type="GO" id="GO:0009279">
    <property type="term" value="C:cell outer membrane"/>
    <property type="evidence" value="ECO:0007669"/>
    <property type="project" value="UniProtKB-SubCell"/>
</dbReference>
<evidence type="ECO:0000256" key="3">
    <source>
        <dbReference type="ARBA" id="ARBA00022452"/>
    </source>
</evidence>
<keyword evidence="6 13" id="KW-0732">Signal</keyword>
<keyword evidence="11 12" id="KW-0998">Cell outer membrane</keyword>
<evidence type="ECO:0000313" key="15">
    <source>
        <dbReference type="EMBL" id="ALS55970.1"/>
    </source>
</evidence>
<evidence type="ECO:0000256" key="1">
    <source>
        <dbReference type="ARBA" id="ARBA00004571"/>
    </source>
</evidence>
<evidence type="ECO:0000256" key="9">
    <source>
        <dbReference type="ARBA" id="ARBA00023077"/>
    </source>
</evidence>
<feature type="chain" id="PRO_5006830752" evidence="13">
    <location>
        <begin position="26"/>
        <end position="953"/>
    </location>
</feature>
<comment type="similarity">
    <text evidence="12">Belongs to the TonB-dependent receptor family.</text>
</comment>
<keyword evidence="9" id="KW-0798">TonB box</keyword>
<comment type="subcellular location">
    <subcellularLocation>
        <location evidence="1 12">Cell outer membrane</location>
        <topology evidence="1 12">Multi-pass membrane protein</topology>
    </subcellularLocation>
</comment>
<feature type="domain" description="TonB-dependent receptor plug" evidence="14">
    <location>
        <begin position="44"/>
        <end position="150"/>
    </location>
</feature>
<dbReference type="InterPro" id="IPR010917">
    <property type="entry name" value="TonB_rcpt_CS"/>
</dbReference>
<dbReference type="InterPro" id="IPR039426">
    <property type="entry name" value="TonB-dep_rcpt-like"/>
</dbReference>
<keyword evidence="3 12" id="KW-1134">Transmembrane beta strand</keyword>
<dbReference type="Pfam" id="PF07715">
    <property type="entry name" value="Plug"/>
    <property type="match status" value="1"/>
</dbReference>
<dbReference type="PANTHER" id="PTHR32552">
    <property type="entry name" value="FERRICHROME IRON RECEPTOR-RELATED"/>
    <property type="match status" value="1"/>
</dbReference>
<dbReference type="PROSITE" id="PS52016">
    <property type="entry name" value="TONB_DEPENDENT_REC_3"/>
    <property type="match status" value="1"/>
</dbReference>
<dbReference type="EMBL" id="KT201083">
    <property type="protein sequence ID" value="ALS55970.1"/>
    <property type="molecule type" value="Genomic_DNA"/>
</dbReference>